<gene>
    <name evidence="1" type="ORF">mRhiFer1_007972</name>
</gene>
<name>A0A7J8AW43_RHIFE</name>
<sequence length="159" mass="17538">MCKFTFSDSQMLRQDEVSKDFTRGHACVKGTRVENGDGQESIQIVTFNDSQRREAEKVEAPTLPFSFGKVRESCQGILTKVTCQKGTGSLRLRSALVFLHHLATGREQSVGGGLWCKPMTDSRVQRLGPSVSYAPCSHRSARRMLMAYTTCQAGLSSSI</sequence>
<reference evidence="1 2" key="1">
    <citation type="journal article" date="2020" name="Nature">
        <title>Six reference-quality genomes reveal evolution of bat adaptations.</title>
        <authorList>
            <person name="Jebb D."/>
            <person name="Huang Z."/>
            <person name="Pippel M."/>
            <person name="Hughes G.M."/>
            <person name="Lavrichenko K."/>
            <person name="Devanna P."/>
            <person name="Winkler S."/>
            <person name="Jermiin L.S."/>
            <person name="Skirmuntt E.C."/>
            <person name="Katzourakis A."/>
            <person name="Burkitt-Gray L."/>
            <person name="Ray D.A."/>
            <person name="Sullivan K.A.M."/>
            <person name="Roscito J.G."/>
            <person name="Kirilenko B.M."/>
            <person name="Davalos L.M."/>
            <person name="Corthals A.P."/>
            <person name="Power M.L."/>
            <person name="Jones G."/>
            <person name="Ransome R.D."/>
            <person name="Dechmann D.K.N."/>
            <person name="Locatelli A.G."/>
            <person name="Puechmaille S.J."/>
            <person name="Fedrigo O."/>
            <person name="Jarvis E.D."/>
            <person name="Hiller M."/>
            <person name="Vernes S.C."/>
            <person name="Myers E.W."/>
            <person name="Teeling E.C."/>
        </authorList>
    </citation>
    <scope>NUCLEOTIDE SEQUENCE [LARGE SCALE GENOMIC DNA]</scope>
    <source>
        <strain evidence="1">MRhiFer1</strain>
        <tissue evidence="1">Lung</tissue>
    </source>
</reference>
<dbReference type="Proteomes" id="UP000585614">
    <property type="component" value="Unassembled WGS sequence"/>
</dbReference>
<dbReference type="AlphaFoldDB" id="A0A7J8AW43"/>
<evidence type="ECO:0000313" key="2">
    <source>
        <dbReference type="Proteomes" id="UP000585614"/>
    </source>
</evidence>
<organism evidence="1 2">
    <name type="scientific">Rhinolophus ferrumequinum</name>
    <name type="common">Greater horseshoe bat</name>
    <dbReference type="NCBI Taxonomy" id="59479"/>
    <lineage>
        <taxon>Eukaryota</taxon>
        <taxon>Metazoa</taxon>
        <taxon>Chordata</taxon>
        <taxon>Craniata</taxon>
        <taxon>Vertebrata</taxon>
        <taxon>Euteleostomi</taxon>
        <taxon>Mammalia</taxon>
        <taxon>Eutheria</taxon>
        <taxon>Laurasiatheria</taxon>
        <taxon>Chiroptera</taxon>
        <taxon>Yinpterochiroptera</taxon>
        <taxon>Rhinolophoidea</taxon>
        <taxon>Rhinolophidae</taxon>
        <taxon>Rhinolophinae</taxon>
        <taxon>Rhinolophus</taxon>
    </lineage>
</organism>
<protein>
    <submittedName>
        <fullName evidence="1">Uncharacterized protein</fullName>
    </submittedName>
</protein>
<proteinExistence type="predicted"/>
<dbReference type="EMBL" id="JACAGC010000001">
    <property type="protein sequence ID" value="KAF6390416.1"/>
    <property type="molecule type" value="Genomic_DNA"/>
</dbReference>
<accession>A0A7J8AW43</accession>
<evidence type="ECO:0000313" key="1">
    <source>
        <dbReference type="EMBL" id="KAF6390416.1"/>
    </source>
</evidence>
<comment type="caution">
    <text evidence="1">The sequence shown here is derived from an EMBL/GenBank/DDBJ whole genome shotgun (WGS) entry which is preliminary data.</text>
</comment>